<feature type="region of interest" description="Disordered" evidence="1">
    <location>
        <begin position="1"/>
        <end position="66"/>
    </location>
</feature>
<reference evidence="4" key="1">
    <citation type="submission" date="2015-08" db="EMBL/GenBank/DDBJ databases">
        <title>Complete Genome Sequence of Azospirillum thiophilum BV-S.</title>
        <authorList>
            <person name="Fomenkov A."/>
            <person name="Vincze T."/>
            <person name="Grabovich M."/>
            <person name="Dubinina G."/>
            <person name="Orlova M."/>
            <person name="Belousova E."/>
            <person name="Roberts R.J."/>
        </authorList>
    </citation>
    <scope>NUCLEOTIDE SEQUENCE [LARGE SCALE GENOMIC DNA]</scope>
    <source>
        <strain evidence="4">BV-S</strain>
    </source>
</reference>
<proteinExistence type="predicted"/>
<keyword evidence="4" id="KW-1185">Reference proteome</keyword>
<keyword evidence="2" id="KW-0472">Membrane</keyword>
<name>A0AAC8W3U6_9PROT</name>
<sequence length="128" mass="13672">MAGRRRKIPRKRNKGRPATAARGPAVDTAGTARPAPGGLTTPLRGLGSTPGAKGRRRSFATMPDANAGRFLSPEQQFLLKKRREAELRAAKDRRAAVGIVLALLLVLGGGMAALVWLWQGGTLPWTPR</sequence>
<keyword evidence="2" id="KW-1133">Transmembrane helix</keyword>
<feature type="transmembrane region" description="Helical" evidence="2">
    <location>
        <begin position="95"/>
        <end position="118"/>
    </location>
</feature>
<feature type="compositionally biased region" description="Basic residues" evidence="1">
    <location>
        <begin position="1"/>
        <end position="15"/>
    </location>
</feature>
<dbReference type="AlphaFoldDB" id="A0AAC8W3U6"/>
<gene>
    <name evidence="3" type="ORF">AL072_26650</name>
</gene>
<feature type="compositionally biased region" description="Low complexity" evidence="1">
    <location>
        <begin position="36"/>
        <end position="51"/>
    </location>
</feature>
<keyword evidence="2" id="KW-0812">Transmembrane</keyword>
<dbReference type="KEGG" id="ati:AL072_26650"/>
<evidence type="ECO:0000313" key="3">
    <source>
        <dbReference type="EMBL" id="ALG74583.1"/>
    </source>
</evidence>
<accession>A0AAC8W3U6</accession>
<dbReference type="EMBL" id="CP012405">
    <property type="protein sequence ID" value="ALG74583.1"/>
    <property type="molecule type" value="Genomic_DNA"/>
</dbReference>
<protein>
    <submittedName>
        <fullName evidence="3">Uncharacterized protein</fullName>
    </submittedName>
</protein>
<evidence type="ECO:0000313" key="4">
    <source>
        <dbReference type="Proteomes" id="UP000069935"/>
    </source>
</evidence>
<dbReference type="Proteomes" id="UP000069935">
    <property type="component" value="Chromosome 5"/>
</dbReference>
<reference evidence="3 4" key="2">
    <citation type="journal article" date="2016" name="Genome Announc.">
        <title>Complete Genome Sequence of a Strain of Azospirillum thiophilum Isolated from a Sulfide Spring.</title>
        <authorList>
            <person name="Fomenkov A."/>
            <person name="Vincze T."/>
            <person name="Grabovich M."/>
            <person name="Anton B.P."/>
            <person name="Dubinina G."/>
            <person name="Orlova M."/>
            <person name="Belousova E."/>
            <person name="Roberts R.J."/>
        </authorList>
    </citation>
    <scope>NUCLEOTIDE SEQUENCE [LARGE SCALE GENOMIC DNA]</scope>
    <source>
        <strain evidence="3 4">BV-S</strain>
    </source>
</reference>
<evidence type="ECO:0000256" key="1">
    <source>
        <dbReference type="SAM" id="MobiDB-lite"/>
    </source>
</evidence>
<organism evidence="3 4">
    <name type="scientific">Azospirillum thiophilum</name>
    <dbReference type="NCBI Taxonomy" id="528244"/>
    <lineage>
        <taxon>Bacteria</taxon>
        <taxon>Pseudomonadati</taxon>
        <taxon>Pseudomonadota</taxon>
        <taxon>Alphaproteobacteria</taxon>
        <taxon>Rhodospirillales</taxon>
        <taxon>Azospirillaceae</taxon>
        <taxon>Azospirillum</taxon>
    </lineage>
</organism>
<evidence type="ECO:0000256" key="2">
    <source>
        <dbReference type="SAM" id="Phobius"/>
    </source>
</evidence>